<organism evidence="3 4">
    <name type="scientific">Olleya sediminilitoris</name>
    <dbReference type="NCBI Taxonomy" id="2795739"/>
    <lineage>
        <taxon>Bacteria</taxon>
        <taxon>Pseudomonadati</taxon>
        <taxon>Bacteroidota</taxon>
        <taxon>Flavobacteriia</taxon>
        <taxon>Flavobacteriales</taxon>
        <taxon>Flavobacteriaceae</taxon>
    </lineage>
</organism>
<dbReference type="Proteomes" id="UP000605013">
    <property type="component" value="Unassembled WGS sequence"/>
</dbReference>
<dbReference type="RefSeq" id="WP_162874821.1">
    <property type="nucleotide sequence ID" value="NZ_JAEMEF010000013.1"/>
</dbReference>
<evidence type="ECO:0000259" key="2">
    <source>
        <dbReference type="Pfam" id="PF18962"/>
    </source>
</evidence>
<protein>
    <submittedName>
        <fullName evidence="3">T9SS type A sorting domain-containing protein</fullName>
    </submittedName>
</protein>
<dbReference type="EMBL" id="JAEMEF010000013">
    <property type="protein sequence ID" value="MBL7560791.1"/>
    <property type="molecule type" value="Genomic_DNA"/>
</dbReference>
<evidence type="ECO:0000256" key="1">
    <source>
        <dbReference type="ARBA" id="ARBA00022729"/>
    </source>
</evidence>
<keyword evidence="4" id="KW-1185">Reference proteome</keyword>
<dbReference type="InterPro" id="IPR026444">
    <property type="entry name" value="Secre_tail"/>
</dbReference>
<name>A0ABS1WNT9_9FLAO</name>
<accession>A0ABS1WNT9</accession>
<gene>
    <name evidence="3" type="ORF">JAO71_13360</name>
</gene>
<dbReference type="NCBIfam" id="TIGR04183">
    <property type="entry name" value="Por_Secre_tail"/>
    <property type="match status" value="1"/>
</dbReference>
<evidence type="ECO:0000313" key="3">
    <source>
        <dbReference type="EMBL" id="MBL7560791.1"/>
    </source>
</evidence>
<comment type="caution">
    <text evidence="3">The sequence shown here is derived from an EMBL/GenBank/DDBJ whole genome shotgun (WGS) entry which is preliminary data.</text>
</comment>
<proteinExistence type="predicted"/>
<dbReference type="Pfam" id="PF18962">
    <property type="entry name" value="Por_Secre_tail"/>
    <property type="match status" value="1"/>
</dbReference>
<reference evidence="3 4" key="1">
    <citation type="submission" date="2020-12" db="EMBL/GenBank/DDBJ databases">
        <title>Olleya sediminilitoris sp. nov., isolated from a tidal flat.</title>
        <authorList>
            <person name="Park S."/>
            <person name="Yoon J.-H."/>
        </authorList>
    </citation>
    <scope>NUCLEOTIDE SEQUENCE [LARGE SCALE GENOMIC DNA]</scope>
    <source>
        <strain evidence="3 4">YSTF-M6</strain>
    </source>
</reference>
<feature type="domain" description="Secretion system C-terminal sorting" evidence="2">
    <location>
        <begin position="37"/>
        <end position="98"/>
    </location>
</feature>
<evidence type="ECO:0000313" key="4">
    <source>
        <dbReference type="Proteomes" id="UP000605013"/>
    </source>
</evidence>
<sequence>MTESNTTASVNSSIINTSLDNNLSIQDPKLNYFVKQDLIKITNNTSFKQYEVYNILGKKVLQKKDHKYIETINISDLAKGVYILKMSNNNTFKTLKFIKQ</sequence>
<keyword evidence="1" id="KW-0732">Signal</keyword>